<gene>
    <name evidence="1" type="ORF">C922_00775</name>
</gene>
<dbReference type="GeneID" id="20036049"/>
<dbReference type="EMBL" id="KI965461">
    <property type="protein sequence ID" value="EUD69083.1"/>
    <property type="molecule type" value="Genomic_DNA"/>
</dbReference>
<evidence type="ECO:0000313" key="2">
    <source>
        <dbReference type="Proteomes" id="UP000030640"/>
    </source>
</evidence>
<proteinExistence type="predicted"/>
<dbReference type="Proteomes" id="UP000030640">
    <property type="component" value="Unassembled WGS sequence"/>
</dbReference>
<name>W7ACR2_9APIC</name>
<protein>
    <submittedName>
        <fullName evidence="1">Uncharacterized protein</fullName>
    </submittedName>
</protein>
<accession>W7ACR2</accession>
<evidence type="ECO:0000313" key="1">
    <source>
        <dbReference type="EMBL" id="EUD69083.1"/>
    </source>
</evidence>
<dbReference type="RefSeq" id="XP_008814609.1">
    <property type="nucleotide sequence ID" value="XM_008816387.1"/>
</dbReference>
<organism evidence="1 2">
    <name type="scientific">Plasmodium inui San Antonio 1</name>
    <dbReference type="NCBI Taxonomy" id="1237626"/>
    <lineage>
        <taxon>Eukaryota</taxon>
        <taxon>Sar</taxon>
        <taxon>Alveolata</taxon>
        <taxon>Apicomplexa</taxon>
        <taxon>Aconoidasida</taxon>
        <taxon>Haemosporida</taxon>
        <taxon>Plasmodiidae</taxon>
        <taxon>Plasmodium</taxon>
        <taxon>Plasmodium (Plasmodium)</taxon>
    </lineage>
</organism>
<reference evidence="1 2" key="1">
    <citation type="submission" date="2013-02" db="EMBL/GenBank/DDBJ databases">
        <title>The Genome Sequence of Plasmodium inui San Antonio 1.</title>
        <authorList>
            <consortium name="The Broad Institute Genome Sequencing Platform"/>
            <consortium name="The Broad Institute Genome Sequencing Center for Infectious Disease"/>
            <person name="Neafsey D."/>
            <person name="Cheeseman I."/>
            <person name="Volkman S."/>
            <person name="Adams J."/>
            <person name="Walker B."/>
            <person name="Young S.K."/>
            <person name="Zeng Q."/>
            <person name="Gargeya S."/>
            <person name="Fitzgerald M."/>
            <person name="Haas B."/>
            <person name="Abouelleil A."/>
            <person name="Alvarado L."/>
            <person name="Arachchi H.M."/>
            <person name="Berlin A.M."/>
            <person name="Chapman S.B."/>
            <person name="Dewar J."/>
            <person name="Goldberg J."/>
            <person name="Griggs A."/>
            <person name="Gujja S."/>
            <person name="Hansen M."/>
            <person name="Howarth C."/>
            <person name="Imamovic A."/>
            <person name="Larimer J."/>
            <person name="McCowan C."/>
            <person name="Murphy C."/>
            <person name="Neiman D."/>
            <person name="Pearson M."/>
            <person name="Priest M."/>
            <person name="Roberts A."/>
            <person name="Saif S."/>
            <person name="Shea T."/>
            <person name="Sisk P."/>
            <person name="Sykes S."/>
            <person name="Wortman J."/>
            <person name="Nusbaum C."/>
            <person name="Birren B."/>
        </authorList>
    </citation>
    <scope>NUCLEOTIDE SEQUENCE [LARGE SCALE GENOMIC DNA]</scope>
    <source>
        <strain evidence="1 2">San Antonio 1</strain>
    </source>
</reference>
<keyword evidence="2" id="KW-1185">Reference proteome</keyword>
<sequence>MKHSNENVFLVYAYWEDMKNRFISIIYNYELTYMITDVVKLEPWKIVQYRLFRMMKYVLYSCDPTSEIEKVVFYLRINEVGLFRYILR</sequence>
<dbReference type="VEuPathDB" id="PlasmoDB:C922_00775"/>
<dbReference type="AlphaFoldDB" id="W7ACR2"/>